<dbReference type="SUPFAM" id="SSF50249">
    <property type="entry name" value="Nucleic acid-binding proteins"/>
    <property type="match status" value="1"/>
</dbReference>
<dbReference type="Pfam" id="PF01938">
    <property type="entry name" value="TRAM"/>
    <property type="match status" value="1"/>
</dbReference>
<keyword evidence="3" id="KW-0949">S-adenosyl-L-methionine</keyword>
<dbReference type="PANTHER" id="PTHR11061:SF30">
    <property type="entry name" value="TRNA (URACIL(54)-C(5))-METHYLTRANSFERASE"/>
    <property type="match status" value="1"/>
</dbReference>
<evidence type="ECO:0000256" key="3">
    <source>
        <dbReference type="ARBA" id="ARBA00022691"/>
    </source>
</evidence>
<reference evidence="5" key="1">
    <citation type="submission" date="2018-05" db="EMBL/GenBank/DDBJ databases">
        <authorList>
            <person name="Lanie J.A."/>
            <person name="Ng W.-L."/>
            <person name="Kazmierczak K.M."/>
            <person name="Andrzejewski T.M."/>
            <person name="Davidsen T.M."/>
            <person name="Wayne K.J."/>
            <person name="Tettelin H."/>
            <person name="Glass J.I."/>
            <person name="Rusch D."/>
            <person name="Podicherti R."/>
            <person name="Tsui H.-C.T."/>
            <person name="Winkler M.E."/>
        </authorList>
    </citation>
    <scope>NUCLEOTIDE SEQUENCE</scope>
</reference>
<sequence>MDVVIKKGSELNLKIDSLSYGGKGISRHDGIIIFTNNVLPGQIIKAKIIKKKKKFLEAIPIEIIKESPFKQKEKCNHFYDCGGCKTQDLDYTEQTNQKEKQIIEALIHLGKINVEEIEPIIKSELIYEYRNKMEFSFSNNRWLINNEKGLKNEKPKNFALGLHPPRRFDKIVDIDNCEIQTKLANKILILIKKESIEKELEPYDIINHKGFIRNVVIKHPKHSNQV</sequence>
<dbReference type="Gene3D" id="3.40.50.150">
    <property type="entry name" value="Vaccinia Virus protein VP39"/>
    <property type="match status" value="1"/>
</dbReference>
<evidence type="ECO:0000256" key="2">
    <source>
        <dbReference type="ARBA" id="ARBA00022679"/>
    </source>
</evidence>
<dbReference type="GO" id="GO:0008173">
    <property type="term" value="F:RNA methyltransferase activity"/>
    <property type="evidence" value="ECO:0007669"/>
    <property type="project" value="InterPro"/>
</dbReference>
<dbReference type="InterPro" id="IPR029063">
    <property type="entry name" value="SAM-dependent_MTases_sf"/>
</dbReference>
<dbReference type="AlphaFoldDB" id="A0A382XQU5"/>
<feature type="non-terminal residue" evidence="5">
    <location>
        <position position="226"/>
    </location>
</feature>
<evidence type="ECO:0000313" key="5">
    <source>
        <dbReference type="EMBL" id="SVD73219.1"/>
    </source>
</evidence>
<keyword evidence="2" id="KW-0808">Transferase</keyword>
<proteinExistence type="predicted"/>
<gene>
    <name evidence="5" type="ORF">METZ01_LOCUS426073</name>
</gene>
<dbReference type="GO" id="GO:0006396">
    <property type="term" value="P:RNA processing"/>
    <property type="evidence" value="ECO:0007669"/>
    <property type="project" value="InterPro"/>
</dbReference>
<name>A0A382XQU5_9ZZZZ</name>
<keyword evidence="1" id="KW-0489">Methyltransferase</keyword>
<organism evidence="5">
    <name type="scientific">marine metagenome</name>
    <dbReference type="NCBI Taxonomy" id="408172"/>
    <lineage>
        <taxon>unclassified sequences</taxon>
        <taxon>metagenomes</taxon>
        <taxon>ecological metagenomes</taxon>
    </lineage>
</organism>
<dbReference type="InterPro" id="IPR002792">
    <property type="entry name" value="TRAM_dom"/>
</dbReference>
<dbReference type="PROSITE" id="PS51687">
    <property type="entry name" value="SAM_MT_RNA_M5U"/>
    <property type="match status" value="1"/>
</dbReference>
<dbReference type="InterPro" id="IPR010280">
    <property type="entry name" value="U5_MeTrfase_fam"/>
</dbReference>
<dbReference type="InterPro" id="IPR012340">
    <property type="entry name" value="NA-bd_OB-fold"/>
</dbReference>
<protein>
    <recommendedName>
        <fullName evidence="4">TRAM domain-containing protein</fullName>
    </recommendedName>
</protein>
<evidence type="ECO:0000256" key="1">
    <source>
        <dbReference type="ARBA" id="ARBA00022603"/>
    </source>
</evidence>
<feature type="domain" description="TRAM" evidence="4">
    <location>
        <begin position="4"/>
        <end position="62"/>
    </location>
</feature>
<evidence type="ECO:0000259" key="4">
    <source>
        <dbReference type="PROSITE" id="PS50926"/>
    </source>
</evidence>
<dbReference type="GO" id="GO:0032259">
    <property type="term" value="P:methylation"/>
    <property type="evidence" value="ECO:0007669"/>
    <property type="project" value="UniProtKB-KW"/>
</dbReference>
<dbReference type="PROSITE" id="PS50926">
    <property type="entry name" value="TRAM"/>
    <property type="match status" value="1"/>
</dbReference>
<dbReference type="PANTHER" id="PTHR11061">
    <property type="entry name" value="RNA M5U METHYLTRANSFERASE"/>
    <property type="match status" value="1"/>
</dbReference>
<dbReference type="EMBL" id="UINC01169600">
    <property type="protein sequence ID" value="SVD73219.1"/>
    <property type="molecule type" value="Genomic_DNA"/>
</dbReference>
<accession>A0A382XQU5</accession>
<dbReference type="Gene3D" id="2.40.50.140">
    <property type="entry name" value="Nucleic acid-binding proteins"/>
    <property type="match status" value="1"/>
</dbReference>
<dbReference type="SUPFAM" id="SSF53335">
    <property type="entry name" value="S-adenosyl-L-methionine-dependent methyltransferases"/>
    <property type="match status" value="1"/>
</dbReference>
<dbReference type="Gene3D" id="2.40.50.1070">
    <property type="match status" value="1"/>
</dbReference>